<sequence length="84" mass="9120">MEFPELSFSPRLKLQEEIRRKLGVPVTCPSVDRSSFSLIAAFGRCKLQLSPASVGVLLQVAIGGSAAHFNVSQLGERRSSFLSL</sequence>
<dbReference type="Proteomes" id="UP000604825">
    <property type="component" value="Unassembled WGS sequence"/>
</dbReference>
<comment type="caution">
    <text evidence="1">The sequence shown here is derived from an EMBL/GenBank/DDBJ whole genome shotgun (WGS) entry which is preliminary data.</text>
</comment>
<evidence type="ECO:0000313" key="1">
    <source>
        <dbReference type="EMBL" id="CAD6270598.1"/>
    </source>
</evidence>
<evidence type="ECO:0000313" key="2">
    <source>
        <dbReference type="Proteomes" id="UP000604825"/>
    </source>
</evidence>
<accession>A0A811RLB2</accession>
<keyword evidence="2" id="KW-1185">Reference proteome</keyword>
<dbReference type="AlphaFoldDB" id="A0A811RLB2"/>
<dbReference type="EMBL" id="CAJGYO010000015">
    <property type="protein sequence ID" value="CAD6270598.1"/>
    <property type="molecule type" value="Genomic_DNA"/>
</dbReference>
<protein>
    <submittedName>
        <fullName evidence="1">Uncharacterized protein</fullName>
    </submittedName>
</protein>
<reference evidence="1" key="1">
    <citation type="submission" date="2020-10" db="EMBL/GenBank/DDBJ databases">
        <authorList>
            <person name="Han B."/>
            <person name="Lu T."/>
            <person name="Zhao Q."/>
            <person name="Huang X."/>
            <person name="Zhao Y."/>
        </authorList>
    </citation>
    <scope>NUCLEOTIDE SEQUENCE</scope>
</reference>
<organism evidence="1 2">
    <name type="scientific">Miscanthus lutarioriparius</name>
    <dbReference type="NCBI Taxonomy" id="422564"/>
    <lineage>
        <taxon>Eukaryota</taxon>
        <taxon>Viridiplantae</taxon>
        <taxon>Streptophyta</taxon>
        <taxon>Embryophyta</taxon>
        <taxon>Tracheophyta</taxon>
        <taxon>Spermatophyta</taxon>
        <taxon>Magnoliopsida</taxon>
        <taxon>Liliopsida</taxon>
        <taxon>Poales</taxon>
        <taxon>Poaceae</taxon>
        <taxon>PACMAD clade</taxon>
        <taxon>Panicoideae</taxon>
        <taxon>Andropogonodae</taxon>
        <taxon>Andropogoneae</taxon>
        <taxon>Saccharinae</taxon>
        <taxon>Miscanthus</taxon>
    </lineage>
</organism>
<gene>
    <name evidence="1" type="ORF">NCGR_LOCUS53890</name>
</gene>
<dbReference type="OrthoDB" id="10673527at2759"/>
<proteinExistence type="predicted"/>
<name>A0A811RLB2_9POAL</name>